<comment type="caution">
    <text evidence="1">The sequence shown here is derived from an EMBL/GenBank/DDBJ whole genome shotgun (WGS) entry which is preliminary data.</text>
</comment>
<evidence type="ECO:0000313" key="1">
    <source>
        <dbReference type="EMBL" id="KAF9730227.1"/>
    </source>
</evidence>
<dbReference type="Proteomes" id="UP000756921">
    <property type="component" value="Unassembled WGS sequence"/>
</dbReference>
<organism evidence="1 2">
    <name type="scientific">Paraphaeosphaeria minitans</name>
    <dbReference type="NCBI Taxonomy" id="565426"/>
    <lineage>
        <taxon>Eukaryota</taxon>
        <taxon>Fungi</taxon>
        <taxon>Dikarya</taxon>
        <taxon>Ascomycota</taxon>
        <taxon>Pezizomycotina</taxon>
        <taxon>Dothideomycetes</taxon>
        <taxon>Pleosporomycetidae</taxon>
        <taxon>Pleosporales</taxon>
        <taxon>Massarineae</taxon>
        <taxon>Didymosphaeriaceae</taxon>
        <taxon>Paraphaeosphaeria</taxon>
    </lineage>
</organism>
<accession>A0A9P6G7D0</accession>
<dbReference type="AlphaFoldDB" id="A0A9P6G7D0"/>
<sequence>MPYLHCEPGKIGRLEAAPYTTEGRPEKACQGAFQGP</sequence>
<gene>
    <name evidence="1" type="ORF">PMIN01_12160</name>
</gene>
<proteinExistence type="predicted"/>
<protein>
    <submittedName>
        <fullName evidence="1">Uncharacterized protein</fullName>
    </submittedName>
</protein>
<keyword evidence="2" id="KW-1185">Reference proteome</keyword>
<dbReference type="EMBL" id="WJXW01000015">
    <property type="protein sequence ID" value="KAF9730227.1"/>
    <property type="molecule type" value="Genomic_DNA"/>
</dbReference>
<name>A0A9P6G7D0_9PLEO</name>
<evidence type="ECO:0000313" key="2">
    <source>
        <dbReference type="Proteomes" id="UP000756921"/>
    </source>
</evidence>
<reference evidence="1" key="1">
    <citation type="journal article" date="2020" name="Mol. Plant Microbe Interact.">
        <title>Genome Sequence of the Biocontrol Agent Coniothyrium minitans strain Conio (IMI 134523).</title>
        <authorList>
            <person name="Patel D."/>
            <person name="Shittu T.A."/>
            <person name="Baroncelli R."/>
            <person name="Muthumeenakshi S."/>
            <person name="Osborne T.H."/>
            <person name="Janganan T.K."/>
            <person name="Sreenivasaprasad S."/>
        </authorList>
    </citation>
    <scope>NUCLEOTIDE SEQUENCE</scope>
    <source>
        <strain evidence="1">Conio</strain>
    </source>
</reference>